<evidence type="ECO:0000256" key="1">
    <source>
        <dbReference type="ARBA" id="ARBA00022705"/>
    </source>
</evidence>
<dbReference type="Gene3D" id="3.30.70.370">
    <property type="match status" value="1"/>
</dbReference>
<evidence type="ECO:0000259" key="2">
    <source>
        <dbReference type="SMART" id="SM00482"/>
    </source>
</evidence>
<dbReference type="InterPro" id="IPR036397">
    <property type="entry name" value="RNaseH_sf"/>
</dbReference>
<dbReference type="SMART" id="SM00482">
    <property type="entry name" value="POLAc"/>
    <property type="match status" value="1"/>
</dbReference>
<name>A0A0F9CCJ3_9ZZZZ</name>
<dbReference type="EMBL" id="LAZR01033916">
    <property type="protein sequence ID" value="KKL46764.1"/>
    <property type="molecule type" value="Genomic_DNA"/>
</dbReference>
<dbReference type="Gene3D" id="1.20.1060.10">
    <property type="entry name" value="Taq DNA Polymerase, Chain T, domain 4"/>
    <property type="match status" value="1"/>
</dbReference>
<comment type="caution">
    <text evidence="3">The sequence shown here is derived from an EMBL/GenBank/DDBJ whole genome shotgun (WGS) entry which is preliminary data.</text>
</comment>
<dbReference type="InterPro" id="IPR002298">
    <property type="entry name" value="DNA_polymerase_A"/>
</dbReference>
<dbReference type="InterPro" id="IPR043502">
    <property type="entry name" value="DNA/RNA_pol_sf"/>
</dbReference>
<dbReference type="Pfam" id="PF00476">
    <property type="entry name" value="DNA_pol_A"/>
    <property type="match status" value="1"/>
</dbReference>
<sequence length="518" mass="59419">ISLKDQTLLIVGIATSINEAFCFVPGEFHHANEVLRNPEITKVYHNCFFDLEVMDTDNRNIGDTLLMAALLGLPEKKLSKVAEQIYNEQWGPLVPTFEMGKVLDEFHTKTCDKMPEISLADKCNLDTRSTFNAYNSLLPLLTDNQFEAYDTDVRLIPILLRLTRRGIRLDQTQLAVLSVEYEAKANKYRELCQRHGLENPGSPKQVAEILMNRGVLFPRRVRGKWVISTDKDILKYIPDILAQLVLKFRNANYFLTHYVRPWIGEERAYTHFHLNAKTSRMSSTGTEANKVDRNLMNIPSIKKDPEQGRARTCFIPDSGHFTLADASQMQLRILAHLSQDPVMLRIYDEDGDIHQETADFFQMPRNTIIKSVNFGMVFGATAQTLMETANITDKGLAENLMHLWGKKYKRAWEWIQYQQKEGARAGVVYTSFGRPLYIPQDKGRAHAERCAVNYPIQGTEAESIKRWLAACDDTGKFDLAHVVHDEGIFDGYYDDLPSIDDFTPYRCPMNISHVERWQ</sequence>
<dbReference type="InterPro" id="IPR012337">
    <property type="entry name" value="RNaseH-like_sf"/>
</dbReference>
<keyword evidence="1" id="KW-0235">DNA replication</keyword>
<feature type="domain" description="DNA-directed DNA polymerase family A palm" evidence="2">
    <location>
        <begin position="308"/>
        <end position="495"/>
    </location>
</feature>
<protein>
    <recommendedName>
        <fullName evidence="2">DNA-directed DNA polymerase family A palm domain-containing protein</fullName>
    </recommendedName>
</protein>
<accession>A0A0F9CCJ3</accession>
<proteinExistence type="predicted"/>
<dbReference type="PANTHER" id="PTHR10133:SF27">
    <property type="entry name" value="DNA POLYMERASE NU"/>
    <property type="match status" value="1"/>
</dbReference>
<gene>
    <name evidence="3" type="ORF">LCGC14_2342310</name>
</gene>
<dbReference type="SUPFAM" id="SSF53098">
    <property type="entry name" value="Ribonuclease H-like"/>
    <property type="match status" value="1"/>
</dbReference>
<organism evidence="3">
    <name type="scientific">marine sediment metagenome</name>
    <dbReference type="NCBI Taxonomy" id="412755"/>
    <lineage>
        <taxon>unclassified sequences</taxon>
        <taxon>metagenomes</taxon>
        <taxon>ecological metagenomes</taxon>
    </lineage>
</organism>
<dbReference type="Pfam" id="PF01612">
    <property type="entry name" value="DNA_pol_A_exo1"/>
    <property type="match status" value="1"/>
</dbReference>
<evidence type="ECO:0000313" key="3">
    <source>
        <dbReference type="EMBL" id="KKL46764.1"/>
    </source>
</evidence>
<dbReference type="GO" id="GO:0003887">
    <property type="term" value="F:DNA-directed DNA polymerase activity"/>
    <property type="evidence" value="ECO:0007669"/>
    <property type="project" value="InterPro"/>
</dbReference>
<dbReference type="SUPFAM" id="SSF56672">
    <property type="entry name" value="DNA/RNA polymerases"/>
    <property type="match status" value="1"/>
</dbReference>
<dbReference type="PRINTS" id="PR00868">
    <property type="entry name" value="DNAPOLI"/>
</dbReference>
<dbReference type="AlphaFoldDB" id="A0A0F9CCJ3"/>
<dbReference type="Gene3D" id="3.30.420.10">
    <property type="entry name" value="Ribonuclease H-like superfamily/Ribonuclease H"/>
    <property type="match status" value="1"/>
</dbReference>
<dbReference type="GO" id="GO:0008408">
    <property type="term" value="F:3'-5' exonuclease activity"/>
    <property type="evidence" value="ECO:0007669"/>
    <property type="project" value="InterPro"/>
</dbReference>
<dbReference type="GO" id="GO:0003677">
    <property type="term" value="F:DNA binding"/>
    <property type="evidence" value="ECO:0007669"/>
    <property type="project" value="InterPro"/>
</dbReference>
<dbReference type="InterPro" id="IPR001098">
    <property type="entry name" value="DNA-dir_DNA_pol_A_palm_dom"/>
</dbReference>
<dbReference type="InterPro" id="IPR002562">
    <property type="entry name" value="3'-5'_exonuclease_dom"/>
</dbReference>
<dbReference type="GO" id="GO:0006302">
    <property type="term" value="P:double-strand break repair"/>
    <property type="evidence" value="ECO:0007669"/>
    <property type="project" value="TreeGrafter"/>
</dbReference>
<reference evidence="3" key="1">
    <citation type="journal article" date="2015" name="Nature">
        <title>Complex archaea that bridge the gap between prokaryotes and eukaryotes.</title>
        <authorList>
            <person name="Spang A."/>
            <person name="Saw J.H."/>
            <person name="Jorgensen S.L."/>
            <person name="Zaremba-Niedzwiedzka K."/>
            <person name="Martijn J."/>
            <person name="Lind A.E."/>
            <person name="van Eijk R."/>
            <person name="Schleper C."/>
            <person name="Guy L."/>
            <person name="Ettema T.J."/>
        </authorList>
    </citation>
    <scope>NUCLEOTIDE SEQUENCE</scope>
</reference>
<dbReference type="PANTHER" id="PTHR10133">
    <property type="entry name" value="DNA POLYMERASE I"/>
    <property type="match status" value="1"/>
</dbReference>
<dbReference type="GO" id="GO:0006261">
    <property type="term" value="P:DNA-templated DNA replication"/>
    <property type="evidence" value="ECO:0007669"/>
    <property type="project" value="InterPro"/>
</dbReference>
<dbReference type="Gene3D" id="1.10.150.20">
    <property type="entry name" value="5' to 3' exonuclease, C-terminal subdomain"/>
    <property type="match status" value="1"/>
</dbReference>
<feature type="non-terminal residue" evidence="3">
    <location>
        <position position="1"/>
    </location>
</feature>